<dbReference type="Gene3D" id="3.10.50.40">
    <property type="match status" value="1"/>
</dbReference>
<evidence type="ECO:0000256" key="5">
    <source>
        <dbReference type="PROSITE-ProRule" id="PRU00277"/>
    </source>
</evidence>
<sequence>MSLAPRLRSAAFATLALISIPLAAASAFVLTTTDSGLGIADVEVGTGKEVQAGKTVEVHYTGWLYIKNTKGRQVDTSREGKPFTFTVGKGEVMPAWDEGIVGMKVGGRRTLLIPAELGYGEKGFGKDVPPNSPVIFDLEIIDVKD</sequence>
<dbReference type="AlphaFoldDB" id="A0A109BNN5"/>
<dbReference type="RefSeq" id="WP_198151011.1">
    <property type="nucleotide sequence ID" value="NZ_JAEFBX010000005.1"/>
</dbReference>
<dbReference type="SUPFAM" id="SSF54534">
    <property type="entry name" value="FKBP-like"/>
    <property type="match status" value="1"/>
</dbReference>
<dbReference type="GO" id="GO:0003755">
    <property type="term" value="F:peptidyl-prolyl cis-trans isomerase activity"/>
    <property type="evidence" value="ECO:0007669"/>
    <property type="project" value="UniProtKB-UniRule"/>
</dbReference>
<dbReference type="InterPro" id="IPR046357">
    <property type="entry name" value="PPIase_dom_sf"/>
</dbReference>
<evidence type="ECO:0000313" key="10">
    <source>
        <dbReference type="Proteomes" id="UP000059074"/>
    </source>
</evidence>
<keyword evidence="4 5" id="KW-0413">Isomerase</keyword>
<evidence type="ECO:0000259" key="8">
    <source>
        <dbReference type="PROSITE" id="PS50059"/>
    </source>
</evidence>
<name>A0A109BNN5_HYPSL</name>
<dbReference type="STRING" id="121290.APY04_0501"/>
<dbReference type="Pfam" id="PF00254">
    <property type="entry name" value="FKBP_C"/>
    <property type="match status" value="1"/>
</dbReference>
<keyword evidence="7" id="KW-0732">Signal</keyword>
<dbReference type="EC" id="5.2.1.8" evidence="6"/>
<evidence type="ECO:0000256" key="6">
    <source>
        <dbReference type="RuleBase" id="RU003915"/>
    </source>
</evidence>
<dbReference type="EMBL" id="LMTR01000025">
    <property type="protein sequence ID" value="KWT71327.1"/>
    <property type="molecule type" value="Genomic_DNA"/>
</dbReference>
<evidence type="ECO:0000256" key="1">
    <source>
        <dbReference type="ARBA" id="ARBA00000971"/>
    </source>
</evidence>
<dbReference type="PROSITE" id="PS50059">
    <property type="entry name" value="FKBP_PPIASE"/>
    <property type="match status" value="1"/>
</dbReference>
<dbReference type="PATRIC" id="fig|121290.4.peg.670"/>
<protein>
    <recommendedName>
        <fullName evidence="6">Peptidyl-prolyl cis-trans isomerase</fullName>
        <ecNumber evidence="6">5.2.1.8</ecNumber>
    </recommendedName>
</protein>
<reference evidence="9 10" key="1">
    <citation type="submission" date="2015-10" db="EMBL/GenBank/DDBJ databases">
        <title>Transcriptomic analysis of a linuron degrading triple-species bacterial consortium.</title>
        <authorList>
            <person name="Albers P."/>
        </authorList>
    </citation>
    <scope>NUCLEOTIDE SEQUENCE [LARGE SCALE GENOMIC DNA]</scope>
    <source>
        <strain evidence="9 10">WDL6</strain>
    </source>
</reference>
<evidence type="ECO:0000313" key="9">
    <source>
        <dbReference type="EMBL" id="KWT71327.1"/>
    </source>
</evidence>
<keyword evidence="3 5" id="KW-0697">Rotamase</keyword>
<accession>A0A109BNN5</accession>
<dbReference type="PANTHER" id="PTHR43811">
    <property type="entry name" value="FKBP-TYPE PEPTIDYL-PROLYL CIS-TRANS ISOMERASE FKPA"/>
    <property type="match status" value="1"/>
</dbReference>
<comment type="catalytic activity">
    <reaction evidence="1 5 6">
        <text>[protein]-peptidylproline (omega=180) = [protein]-peptidylproline (omega=0)</text>
        <dbReference type="Rhea" id="RHEA:16237"/>
        <dbReference type="Rhea" id="RHEA-COMP:10747"/>
        <dbReference type="Rhea" id="RHEA-COMP:10748"/>
        <dbReference type="ChEBI" id="CHEBI:83833"/>
        <dbReference type="ChEBI" id="CHEBI:83834"/>
        <dbReference type="EC" id="5.2.1.8"/>
    </reaction>
</comment>
<comment type="similarity">
    <text evidence="2 6">Belongs to the FKBP-type PPIase family.</text>
</comment>
<dbReference type="InterPro" id="IPR001179">
    <property type="entry name" value="PPIase_FKBP_dom"/>
</dbReference>
<feature type="signal peptide" evidence="7">
    <location>
        <begin position="1"/>
        <end position="24"/>
    </location>
</feature>
<feature type="domain" description="PPIase FKBP-type" evidence="8">
    <location>
        <begin position="53"/>
        <end position="144"/>
    </location>
</feature>
<feature type="chain" id="PRO_5007132712" description="Peptidyl-prolyl cis-trans isomerase" evidence="7">
    <location>
        <begin position="25"/>
        <end position="145"/>
    </location>
</feature>
<keyword evidence="10" id="KW-1185">Reference proteome</keyword>
<evidence type="ECO:0000256" key="4">
    <source>
        <dbReference type="ARBA" id="ARBA00023235"/>
    </source>
</evidence>
<gene>
    <name evidence="9" type="ORF">APY04_0501</name>
</gene>
<organism evidence="9 10">
    <name type="scientific">Hyphomicrobium sulfonivorans</name>
    <dbReference type="NCBI Taxonomy" id="121290"/>
    <lineage>
        <taxon>Bacteria</taxon>
        <taxon>Pseudomonadati</taxon>
        <taxon>Pseudomonadota</taxon>
        <taxon>Alphaproteobacteria</taxon>
        <taxon>Hyphomicrobiales</taxon>
        <taxon>Hyphomicrobiaceae</taxon>
        <taxon>Hyphomicrobium</taxon>
    </lineage>
</organism>
<proteinExistence type="inferred from homology"/>
<dbReference type="PANTHER" id="PTHR43811:SF19">
    <property type="entry name" value="39 KDA FK506-BINDING NUCLEAR PROTEIN"/>
    <property type="match status" value="1"/>
</dbReference>
<dbReference type="Proteomes" id="UP000059074">
    <property type="component" value="Unassembled WGS sequence"/>
</dbReference>
<evidence type="ECO:0000256" key="2">
    <source>
        <dbReference type="ARBA" id="ARBA00006577"/>
    </source>
</evidence>
<dbReference type="FunFam" id="3.10.50.40:FF:000006">
    <property type="entry name" value="Peptidyl-prolyl cis-trans isomerase"/>
    <property type="match status" value="1"/>
</dbReference>
<evidence type="ECO:0000256" key="3">
    <source>
        <dbReference type="ARBA" id="ARBA00023110"/>
    </source>
</evidence>
<evidence type="ECO:0000256" key="7">
    <source>
        <dbReference type="SAM" id="SignalP"/>
    </source>
</evidence>
<comment type="caution">
    <text evidence="9">The sequence shown here is derived from an EMBL/GenBank/DDBJ whole genome shotgun (WGS) entry which is preliminary data.</text>
</comment>